<keyword evidence="24" id="KW-1185">Reference proteome</keyword>
<evidence type="ECO:0000256" key="4">
    <source>
        <dbReference type="ARBA" id="ARBA00022454"/>
    </source>
</evidence>
<dbReference type="FunFam" id="3.30.1120.30:FF:000001">
    <property type="entry name" value="Serine/threonine-protein kinase PLK"/>
    <property type="match status" value="1"/>
</dbReference>
<dbReference type="GO" id="GO:0005634">
    <property type="term" value="C:nucleus"/>
    <property type="evidence" value="ECO:0007669"/>
    <property type="project" value="UniProtKB-SubCell"/>
</dbReference>
<keyword evidence="7 20" id="KW-0808">Transferase</keyword>
<dbReference type="InterPro" id="IPR000959">
    <property type="entry name" value="POLO_box_dom"/>
</dbReference>
<dbReference type="SMART" id="SM00220">
    <property type="entry name" value="S_TKc"/>
    <property type="match status" value="1"/>
</dbReference>
<feature type="binding site" evidence="19">
    <location>
        <position position="57"/>
    </location>
    <ligand>
        <name>ATP</name>
        <dbReference type="ChEBI" id="CHEBI:30616"/>
    </ligand>
</feature>
<dbReference type="GO" id="GO:0000776">
    <property type="term" value="C:kinetochore"/>
    <property type="evidence" value="ECO:0007669"/>
    <property type="project" value="UniProtKB-KW"/>
</dbReference>
<organism evidence="24 25">
    <name type="scientific">Strongyloides venezuelensis</name>
    <name type="common">Threadworm</name>
    <dbReference type="NCBI Taxonomy" id="75913"/>
    <lineage>
        <taxon>Eukaryota</taxon>
        <taxon>Metazoa</taxon>
        <taxon>Ecdysozoa</taxon>
        <taxon>Nematoda</taxon>
        <taxon>Chromadorea</taxon>
        <taxon>Rhabditida</taxon>
        <taxon>Tylenchina</taxon>
        <taxon>Panagrolaimomorpha</taxon>
        <taxon>Strongyloidoidea</taxon>
        <taxon>Strongyloididae</taxon>
        <taxon>Strongyloides</taxon>
    </lineage>
</organism>
<dbReference type="EC" id="2.7.11.21" evidence="20"/>
<evidence type="ECO:0000256" key="7">
    <source>
        <dbReference type="ARBA" id="ARBA00022679"/>
    </source>
</evidence>
<dbReference type="FunFam" id="3.30.200.20:FF:000091">
    <property type="entry name" value="Serine/threonine-protein kinase PLK"/>
    <property type="match status" value="1"/>
</dbReference>
<evidence type="ECO:0000313" key="24">
    <source>
        <dbReference type="Proteomes" id="UP000035680"/>
    </source>
</evidence>
<dbReference type="InterPro" id="IPR033695">
    <property type="entry name" value="POLO_box_2"/>
</dbReference>
<dbReference type="GO" id="GO:0051321">
    <property type="term" value="P:meiotic cell cycle"/>
    <property type="evidence" value="ECO:0007669"/>
    <property type="project" value="UniProtKB-KW"/>
</dbReference>
<sequence>MSDRRGVQKEVPSKIVDRKNGKIYNRGIYLGRGGFARCYEFIDSNSGETVAGKVVAKTLLTKRHQKDKMTQEIEIQKSLSHENVVKMYDYFEDSDNVYVLLELCPRRSLMELHKRRKAVTEPEARYFTKQIVNGLIYLHGRNIIHRDLKLGNLFLSELMDVKIGDFGLATVVETDGERKKTLCGTPNYIAPEMLDKRGHSFEVDIWAVGCILYTLLVGKPPFETLTLKDTYDRIKSNNYTVPSIVSSEAKHLIRYLLHSDPAQRPHATEIFKYNFFNGFVPPRLPTSCLTMAPKFCNSPARQEIRTTASSSQQNIPPRVVLGPKNHQTPPIPRERDDWYLGELSNQLQTLLNSKIQEISLNEMDEALHPASTPVFFISKWVDYSDKYGLGYQLSDNSVGVLFNDSTKLVLDAAGEQIQYCERNNSEHYFTMSDFPPSLEKKVTLLKYFRRYMRDHLVRAVATVPREGDELARLPVLRTWFRTKAAIVLHLTNGTLQINFFSDHVKLIVCPHMGAVSFIDPEKNLRTYKFEFLPNVGCEPQILRKIQYTKHIVDRMLNPCQSLSGNNRVDYTAIEAAHAPDVRTYRHV</sequence>
<feature type="compositionally biased region" description="Polar residues" evidence="21">
    <location>
        <begin position="306"/>
        <end position="315"/>
    </location>
</feature>
<evidence type="ECO:0000256" key="20">
    <source>
        <dbReference type="RuleBase" id="RU361162"/>
    </source>
</evidence>
<evidence type="ECO:0000256" key="10">
    <source>
        <dbReference type="ARBA" id="ARBA00022777"/>
    </source>
</evidence>
<dbReference type="GO" id="GO:0106310">
    <property type="term" value="F:protein serine kinase activity"/>
    <property type="evidence" value="ECO:0007669"/>
    <property type="project" value="RHEA"/>
</dbReference>
<evidence type="ECO:0000256" key="14">
    <source>
        <dbReference type="ARBA" id="ARBA00023242"/>
    </source>
</evidence>
<proteinExistence type="inferred from homology"/>
<keyword evidence="6 20" id="KW-0723">Serine/threonine-protein kinase</keyword>
<dbReference type="InterPro" id="IPR036947">
    <property type="entry name" value="POLO_box_dom_sf"/>
</dbReference>
<keyword evidence="16" id="KW-0137">Centromere</keyword>
<evidence type="ECO:0000256" key="2">
    <source>
        <dbReference type="ARBA" id="ARBA00004300"/>
    </source>
</evidence>
<feature type="region of interest" description="Disordered" evidence="21">
    <location>
        <begin position="306"/>
        <end position="328"/>
    </location>
</feature>
<evidence type="ECO:0000256" key="11">
    <source>
        <dbReference type="ARBA" id="ARBA00022838"/>
    </source>
</evidence>
<dbReference type="GO" id="GO:0004674">
    <property type="term" value="F:protein serine/threonine kinase activity"/>
    <property type="evidence" value="ECO:0007669"/>
    <property type="project" value="UniProtKB-KW"/>
</dbReference>
<dbReference type="GO" id="GO:0005737">
    <property type="term" value="C:cytoplasm"/>
    <property type="evidence" value="ECO:0007669"/>
    <property type="project" value="TreeGrafter"/>
</dbReference>
<keyword evidence="15" id="KW-0469">Meiosis</keyword>
<evidence type="ECO:0000256" key="12">
    <source>
        <dbReference type="ARBA" id="ARBA00022840"/>
    </source>
</evidence>
<name>A0A0K0G237_STRVS</name>
<feature type="domain" description="POLO box" evidence="23">
    <location>
        <begin position="376"/>
        <end position="454"/>
    </location>
</feature>
<dbReference type="FunFam" id="1.10.510.10:FF:000727">
    <property type="entry name" value="Serine/threonine-protein kinase PLK"/>
    <property type="match status" value="1"/>
</dbReference>
<evidence type="ECO:0000256" key="5">
    <source>
        <dbReference type="ARBA" id="ARBA00022490"/>
    </source>
</evidence>
<dbReference type="STRING" id="75913.A0A0K0G237"/>
<dbReference type="PROSITE" id="PS50011">
    <property type="entry name" value="PROTEIN_KINASE_DOM"/>
    <property type="match status" value="1"/>
</dbReference>
<dbReference type="Gene3D" id="1.10.510.10">
    <property type="entry name" value="Transferase(Phosphotransferase) domain 1"/>
    <property type="match status" value="1"/>
</dbReference>
<feature type="domain" description="POLO box" evidence="23">
    <location>
        <begin position="475"/>
        <end position="557"/>
    </location>
</feature>
<dbReference type="PROSITE" id="PS50078">
    <property type="entry name" value="POLO_BOX"/>
    <property type="match status" value="2"/>
</dbReference>
<dbReference type="Pfam" id="PF00069">
    <property type="entry name" value="Pkinase"/>
    <property type="match status" value="1"/>
</dbReference>
<protein>
    <recommendedName>
        <fullName evidence="20">Serine/threonine-protein kinase PLK</fullName>
        <ecNumber evidence="20">2.7.11.21</ecNumber>
    </recommendedName>
    <alternativeName>
        <fullName evidence="20">Polo-like kinase</fullName>
    </alternativeName>
</protein>
<reference evidence="24" key="1">
    <citation type="submission" date="2014-07" db="EMBL/GenBank/DDBJ databases">
        <authorList>
            <person name="Martin A.A"/>
            <person name="De Silva N."/>
        </authorList>
    </citation>
    <scope>NUCLEOTIDE SEQUENCE</scope>
</reference>
<evidence type="ECO:0000256" key="16">
    <source>
        <dbReference type="ARBA" id="ARBA00023328"/>
    </source>
</evidence>
<dbReference type="CDD" id="cd14099">
    <property type="entry name" value="STKc_PLK"/>
    <property type="match status" value="1"/>
</dbReference>
<dbReference type="Pfam" id="PF00659">
    <property type="entry name" value="POLO_box"/>
    <property type="match status" value="2"/>
</dbReference>
<dbReference type="PANTHER" id="PTHR24345:SF93">
    <property type="entry name" value="SERINE_THREONINE-PROTEIN KINASE PLK1"/>
    <property type="match status" value="1"/>
</dbReference>
<keyword evidence="11" id="KW-0995">Kinetochore</keyword>
<accession>A0A0K0G237</accession>
<evidence type="ECO:0000256" key="15">
    <source>
        <dbReference type="ARBA" id="ARBA00023254"/>
    </source>
</evidence>
<dbReference type="CDD" id="cd13117">
    <property type="entry name" value="POLO_box_2"/>
    <property type="match status" value="1"/>
</dbReference>
<dbReference type="AlphaFoldDB" id="A0A0K0G237"/>
<dbReference type="Proteomes" id="UP000035680">
    <property type="component" value="Unassembled WGS sequence"/>
</dbReference>
<dbReference type="GO" id="GO:0000922">
    <property type="term" value="C:spindle pole"/>
    <property type="evidence" value="ECO:0007669"/>
    <property type="project" value="TreeGrafter"/>
</dbReference>
<keyword evidence="12 19" id="KW-0067">ATP-binding</keyword>
<comment type="similarity">
    <text evidence="20">Belongs to the protein kinase superfamily. Ser/Thr protein kinase family. CDC5/Polo subfamily.</text>
</comment>
<comment type="catalytic activity">
    <reaction evidence="18">
        <text>L-seryl-[protein] + ATP = O-phospho-L-seryl-[protein] + ADP + H(+)</text>
        <dbReference type="Rhea" id="RHEA:17989"/>
        <dbReference type="Rhea" id="RHEA-COMP:9863"/>
        <dbReference type="Rhea" id="RHEA-COMP:11604"/>
        <dbReference type="ChEBI" id="CHEBI:15378"/>
        <dbReference type="ChEBI" id="CHEBI:29999"/>
        <dbReference type="ChEBI" id="CHEBI:30616"/>
        <dbReference type="ChEBI" id="CHEBI:83421"/>
        <dbReference type="ChEBI" id="CHEBI:456216"/>
        <dbReference type="EC" id="2.7.11.21"/>
    </reaction>
</comment>
<dbReference type="InterPro" id="IPR033701">
    <property type="entry name" value="POLO_box_1"/>
</dbReference>
<dbReference type="InterPro" id="IPR000719">
    <property type="entry name" value="Prot_kinase_dom"/>
</dbReference>
<keyword evidence="14" id="KW-0539">Nucleus</keyword>
<dbReference type="GO" id="GO:0005524">
    <property type="term" value="F:ATP binding"/>
    <property type="evidence" value="ECO:0007669"/>
    <property type="project" value="UniProtKB-UniRule"/>
</dbReference>
<dbReference type="CDD" id="cd13118">
    <property type="entry name" value="POLO_box_1"/>
    <property type="match status" value="1"/>
</dbReference>
<evidence type="ECO:0000259" key="22">
    <source>
        <dbReference type="PROSITE" id="PS50011"/>
    </source>
</evidence>
<keyword evidence="9 19" id="KW-0547">Nucleotide-binding</keyword>
<evidence type="ECO:0000256" key="17">
    <source>
        <dbReference type="ARBA" id="ARBA00047802"/>
    </source>
</evidence>
<dbReference type="SUPFAM" id="SSF82615">
    <property type="entry name" value="Polo-box domain"/>
    <property type="match status" value="2"/>
</dbReference>
<evidence type="ECO:0000256" key="19">
    <source>
        <dbReference type="PROSITE-ProRule" id="PRU10141"/>
    </source>
</evidence>
<dbReference type="SUPFAM" id="SSF56112">
    <property type="entry name" value="Protein kinase-like (PK-like)"/>
    <property type="match status" value="1"/>
</dbReference>
<evidence type="ECO:0000256" key="9">
    <source>
        <dbReference type="ARBA" id="ARBA00022741"/>
    </source>
</evidence>
<evidence type="ECO:0000313" key="25">
    <source>
        <dbReference type="WBParaSite" id="SVE_1878300.1"/>
    </source>
</evidence>
<comment type="catalytic activity">
    <reaction evidence="17 20">
        <text>L-threonyl-[protein] + ATP = O-phospho-L-threonyl-[protein] + ADP + H(+)</text>
        <dbReference type="Rhea" id="RHEA:46608"/>
        <dbReference type="Rhea" id="RHEA-COMP:11060"/>
        <dbReference type="Rhea" id="RHEA-COMP:11605"/>
        <dbReference type="ChEBI" id="CHEBI:15378"/>
        <dbReference type="ChEBI" id="CHEBI:30013"/>
        <dbReference type="ChEBI" id="CHEBI:30616"/>
        <dbReference type="ChEBI" id="CHEBI:61977"/>
        <dbReference type="ChEBI" id="CHEBI:456216"/>
        <dbReference type="EC" id="2.7.11.21"/>
    </reaction>
</comment>
<evidence type="ECO:0000256" key="1">
    <source>
        <dbReference type="ARBA" id="ARBA00004123"/>
    </source>
</evidence>
<feature type="domain" description="Protein kinase" evidence="22">
    <location>
        <begin position="24"/>
        <end position="276"/>
    </location>
</feature>
<dbReference type="InterPro" id="IPR011009">
    <property type="entry name" value="Kinase-like_dom_sf"/>
</dbReference>
<dbReference type="GO" id="GO:0051726">
    <property type="term" value="P:regulation of cell cycle"/>
    <property type="evidence" value="ECO:0007669"/>
    <property type="project" value="UniProtKB-ARBA"/>
</dbReference>
<keyword evidence="10 20" id="KW-0418">Kinase</keyword>
<dbReference type="GO" id="GO:0005813">
    <property type="term" value="C:centrosome"/>
    <property type="evidence" value="ECO:0007669"/>
    <property type="project" value="UniProtKB-SubCell"/>
</dbReference>
<dbReference type="GO" id="GO:0007052">
    <property type="term" value="P:mitotic spindle organization"/>
    <property type="evidence" value="ECO:0007669"/>
    <property type="project" value="TreeGrafter"/>
</dbReference>
<evidence type="ECO:0000256" key="8">
    <source>
        <dbReference type="ARBA" id="ARBA00022737"/>
    </source>
</evidence>
<evidence type="ECO:0000256" key="21">
    <source>
        <dbReference type="SAM" id="MobiDB-lite"/>
    </source>
</evidence>
<dbReference type="WBParaSite" id="SVE_1878300.1">
    <property type="protein sequence ID" value="SVE_1878300.1"/>
    <property type="gene ID" value="SVE_1878300"/>
</dbReference>
<comment type="subcellular location">
    <subcellularLocation>
        <location evidence="3">Chromosome</location>
        <location evidence="3">Centromere</location>
        <location evidence="3">Kinetochore</location>
    </subcellularLocation>
    <subcellularLocation>
        <location evidence="2">Cytoplasm</location>
        <location evidence="2">Cytoskeleton</location>
        <location evidence="2">Microtubule organizing center</location>
        <location evidence="2">Centrosome</location>
    </subcellularLocation>
    <subcellularLocation>
        <location evidence="1">Nucleus</location>
    </subcellularLocation>
</comment>
<keyword evidence="13" id="KW-0206">Cytoskeleton</keyword>
<dbReference type="InterPro" id="IPR017441">
    <property type="entry name" value="Protein_kinase_ATP_BS"/>
</dbReference>
<evidence type="ECO:0000256" key="3">
    <source>
        <dbReference type="ARBA" id="ARBA00004629"/>
    </source>
</evidence>
<reference evidence="25" key="2">
    <citation type="submission" date="2015-08" db="UniProtKB">
        <authorList>
            <consortium name="WormBaseParasite"/>
        </authorList>
    </citation>
    <scope>IDENTIFICATION</scope>
</reference>
<keyword evidence="4" id="KW-0158">Chromosome</keyword>
<dbReference type="Gene3D" id="3.30.200.20">
    <property type="entry name" value="Phosphorylase Kinase, domain 1"/>
    <property type="match status" value="1"/>
</dbReference>
<dbReference type="PANTHER" id="PTHR24345">
    <property type="entry name" value="SERINE/THREONINE-PROTEIN KINASE PLK"/>
    <property type="match status" value="1"/>
</dbReference>
<evidence type="ECO:0000256" key="13">
    <source>
        <dbReference type="ARBA" id="ARBA00023212"/>
    </source>
</evidence>
<evidence type="ECO:0000259" key="23">
    <source>
        <dbReference type="PROSITE" id="PS50078"/>
    </source>
</evidence>
<dbReference type="PROSITE" id="PS00107">
    <property type="entry name" value="PROTEIN_KINASE_ATP"/>
    <property type="match status" value="1"/>
</dbReference>
<keyword evidence="5" id="KW-0963">Cytoplasm</keyword>
<keyword evidence="8" id="KW-0677">Repeat</keyword>
<dbReference type="Gene3D" id="3.30.1120.30">
    <property type="entry name" value="POLO box domain"/>
    <property type="match status" value="2"/>
</dbReference>
<evidence type="ECO:0000256" key="6">
    <source>
        <dbReference type="ARBA" id="ARBA00022527"/>
    </source>
</evidence>
<dbReference type="PROSITE" id="PS00108">
    <property type="entry name" value="PROTEIN_KINASE_ST"/>
    <property type="match status" value="1"/>
</dbReference>
<dbReference type="InterPro" id="IPR008271">
    <property type="entry name" value="Ser/Thr_kinase_AS"/>
</dbReference>
<evidence type="ECO:0000256" key="18">
    <source>
        <dbReference type="ARBA" id="ARBA00048347"/>
    </source>
</evidence>